<reference evidence="2" key="2">
    <citation type="journal article" date="2015" name="Fish Shellfish Immunol.">
        <title>Early steps in the European eel (Anguilla anguilla)-Vibrio vulnificus interaction in the gills: Role of the RtxA13 toxin.</title>
        <authorList>
            <person name="Callol A."/>
            <person name="Pajuelo D."/>
            <person name="Ebbesson L."/>
            <person name="Teles M."/>
            <person name="MacKenzie S."/>
            <person name="Amaro C."/>
        </authorList>
    </citation>
    <scope>NUCLEOTIDE SEQUENCE</scope>
</reference>
<sequence length="81" mass="8877">MCSWATTSSRSSRTASFRKSRTPSARRAGRPPATSRGRVPWTRELPPTSEIFATSSFSAHCGSHRACTMPLTPLQKARPQS</sequence>
<organism evidence="2">
    <name type="scientific">Anguilla anguilla</name>
    <name type="common">European freshwater eel</name>
    <name type="synonym">Muraena anguilla</name>
    <dbReference type="NCBI Taxonomy" id="7936"/>
    <lineage>
        <taxon>Eukaryota</taxon>
        <taxon>Metazoa</taxon>
        <taxon>Chordata</taxon>
        <taxon>Craniata</taxon>
        <taxon>Vertebrata</taxon>
        <taxon>Euteleostomi</taxon>
        <taxon>Actinopterygii</taxon>
        <taxon>Neopterygii</taxon>
        <taxon>Teleostei</taxon>
        <taxon>Anguilliformes</taxon>
        <taxon>Anguillidae</taxon>
        <taxon>Anguilla</taxon>
    </lineage>
</organism>
<feature type="region of interest" description="Disordered" evidence="1">
    <location>
        <begin position="1"/>
        <end position="47"/>
    </location>
</feature>
<dbReference type="EMBL" id="GBXM01018272">
    <property type="protein sequence ID" value="JAH90305.1"/>
    <property type="molecule type" value="Transcribed_RNA"/>
</dbReference>
<accession>A0A0E9WL66</accession>
<protein>
    <submittedName>
        <fullName evidence="2">Uncharacterized protein</fullName>
    </submittedName>
</protein>
<name>A0A0E9WL66_ANGAN</name>
<proteinExistence type="predicted"/>
<evidence type="ECO:0000313" key="2">
    <source>
        <dbReference type="EMBL" id="JAH90305.1"/>
    </source>
</evidence>
<evidence type="ECO:0000256" key="1">
    <source>
        <dbReference type="SAM" id="MobiDB-lite"/>
    </source>
</evidence>
<feature type="compositionally biased region" description="Low complexity" evidence="1">
    <location>
        <begin position="1"/>
        <end position="15"/>
    </location>
</feature>
<dbReference type="AlphaFoldDB" id="A0A0E9WL66"/>
<reference evidence="2" key="1">
    <citation type="submission" date="2014-11" db="EMBL/GenBank/DDBJ databases">
        <authorList>
            <person name="Amaro Gonzalez C."/>
        </authorList>
    </citation>
    <scope>NUCLEOTIDE SEQUENCE</scope>
</reference>